<dbReference type="STRING" id="1777138.AWB77_04761"/>
<dbReference type="Proteomes" id="UP000054903">
    <property type="component" value="Unassembled WGS sequence"/>
</dbReference>
<sequence length="158" mass="18335">MSNKKWRLHDYETSAGKREVRKDYERESDSVQAAFDLHWEYLEVRDRSEWVRPNAHKLRPEHKGGFRDFFEFRFQADNVQQRPLGFFGPTDGVFTLLVFAKEKGGKFVPQNAYGMCCARRETLVEGGGRSVPWDENEVDHEADKTGKAAAQGVPKRLR</sequence>
<dbReference type="RefSeq" id="WP_157694906.1">
    <property type="nucleotide sequence ID" value="NZ_FCNX02000013.1"/>
</dbReference>
<gene>
    <name evidence="2" type="ORF">AWB77_04761</name>
</gene>
<name>A0A158D327_9BURK</name>
<dbReference type="OrthoDB" id="8909953at2"/>
<keyword evidence="3" id="KW-1185">Reference proteome</keyword>
<accession>A0A158D327</accession>
<evidence type="ECO:0000256" key="1">
    <source>
        <dbReference type="SAM" id="MobiDB-lite"/>
    </source>
</evidence>
<protein>
    <submittedName>
        <fullName evidence="2">Uncharacterized protein</fullName>
    </submittedName>
</protein>
<dbReference type="EMBL" id="FCNX02000013">
    <property type="protein sequence ID" value="SAK88237.1"/>
    <property type="molecule type" value="Genomic_DNA"/>
</dbReference>
<organism evidence="2 3">
    <name type="scientific">Caballeronia fortuita</name>
    <dbReference type="NCBI Taxonomy" id="1777138"/>
    <lineage>
        <taxon>Bacteria</taxon>
        <taxon>Pseudomonadati</taxon>
        <taxon>Pseudomonadota</taxon>
        <taxon>Betaproteobacteria</taxon>
        <taxon>Burkholderiales</taxon>
        <taxon>Burkholderiaceae</taxon>
        <taxon>Caballeronia</taxon>
    </lineage>
</organism>
<comment type="caution">
    <text evidence="2">The sequence shown here is derived from an EMBL/GenBank/DDBJ whole genome shotgun (WGS) entry which is preliminary data.</text>
</comment>
<feature type="region of interest" description="Disordered" evidence="1">
    <location>
        <begin position="127"/>
        <end position="158"/>
    </location>
</feature>
<reference evidence="2" key="1">
    <citation type="submission" date="2016-01" db="EMBL/GenBank/DDBJ databases">
        <authorList>
            <person name="Peeters C."/>
        </authorList>
    </citation>
    <scope>NUCLEOTIDE SEQUENCE</scope>
    <source>
        <strain evidence="2">LMG 29320</strain>
    </source>
</reference>
<proteinExistence type="predicted"/>
<dbReference type="AlphaFoldDB" id="A0A158D327"/>
<evidence type="ECO:0000313" key="2">
    <source>
        <dbReference type="EMBL" id="SAK88237.1"/>
    </source>
</evidence>
<evidence type="ECO:0000313" key="3">
    <source>
        <dbReference type="Proteomes" id="UP000054903"/>
    </source>
</evidence>